<keyword evidence="5" id="KW-0812">Transmembrane</keyword>
<feature type="domain" description="LRAT" evidence="6">
    <location>
        <begin position="30"/>
        <end position="260"/>
    </location>
</feature>
<dbReference type="GO" id="GO:0004623">
    <property type="term" value="F:phospholipase A2 activity"/>
    <property type="evidence" value="ECO:0007669"/>
    <property type="project" value="TreeGrafter"/>
</dbReference>
<dbReference type="Proteomes" id="UP000515135">
    <property type="component" value="Unplaced"/>
</dbReference>
<dbReference type="PANTHER" id="PTHR13943:SF77">
    <property type="entry name" value="LRAT DOMAIN-CONTAINING PROTEIN"/>
    <property type="match status" value="1"/>
</dbReference>
<evidence type="ECO:0000256" key="5">
    <source>
        <dbReference type="SAM" id="Phobius"/>
    </source>
</evidence>
<dbReference type="PANTHER" id="PTHR13943">
    <property type="entry name" value="HRAS-LIKE SUPPRESSOR - RELATED"/>
    <property type="match status" value="1"/>
</dbReference>
<keyword evidence="2" id="KW-0808">Transferase</keyword>
<evidence type="ECO:0000256" key="4">
    <source>
        <dbReference type="ARBA" id="ARBA00023098"/>
    </source>
</evidence>
<dbReference type="OrthoDB" id="421951at2759"/>
<keyword evidence="5" id="KW-1133">Transmembrane helix</keyword>
<feature type="transmembrane region" description="Helical" evidence="5">
    <location>
        <begin position="398"/>
        <end position="426"/>
    </location>
</feature>
<evidence type="ECO:0000256" key="3">
    <source>
        <dbReference type="ARBA" id="ARBA00022801"/>
    </source>
</evidence>
<dbReference type="InterPro" id="IPR007053">
    <property type="entry name" value="LRAT_dom"/>
</dbReference>
<dbReference type="RefSeq" id="XP_019624198.1">
    <property type="nucleotide sequence ID" value="XM_019768639.1"/>
</dbReference>
<evidence type="ECO:0000259" key="6">
    <source>
        <dbReference type="PROSITE" id="PS51934"/>
    </source>
</evidence>
<dbReference type="GO" id="GO:0016410">
    <property type="term" value="F:N-acyltransferase activity"/>
    <property type="evidence" value="ECO:0007669"/>
    <property type="project" value="TreeGrafter"/>
</dbReference>
<dbReference type="PROSITE" id="PS51934">
    <property type="entry name" value="LRAT"/>
    <property type="match status" value="2"/>
</dbReference>
<reference evidence="8" key="1">
    <citation type="submission" date="2025-08" db="UniProtKB">
        <authorList>
            <consortium name="RefSeq"/>
        </authorList>
    </citation>
    <scope>IDENTIFICATION</scope>
    <source>
        <tissue evidence="8">Gonad</tissue>
    </source>
</reference>
<dbReference type="Gene3D" id="3.90.1720.10">
    <property type="entry name" value="endopeptidase domain like (from Nostoc punctiforme)"/>
    <property type="match status" value="3"/>
</dbReference>
<evidence type="ECO:0000313" key="7">
    <source>
        <dbReference type="Proteomes" id="UP000515135"/>
    </source>
</evidence>
<sequence length="437" mass="49784">MMDGIAGNIRNLLFRSGNRDALSRCKEGDLLQFHRAGYSDWGVYAGHGRVIHCTKDDDSEVKVEVREDDFWDVEENDRVTINNGFDKNKDALPGWQVVERARSKLGLTGFKNSEHFVHWCRYNWGFSGQTEFLSQKKNFLFRERNQDVLSRCKEGDLLQFHRAGYSDWGVYAGHGRVIHCTKDDDSEVKVEVREDDFWDVEENDRVTINNGFDKNKDALPGWQVVERARSKLGLTGDNVPFKNSEHFVHWCRYNWGFSGQTKFLSQKKNFLFRERNQDVLSSCKEGDLLEFHRLGYAHWAVYVGNGRVIHRTEDKGGKAGVMVREDDFWDVEENDRVTINNGMDKITDPLPGGKVVKRARSKLGETGYNMMFKNCEHFVRWCRYGVKFSGQAMAAGSVIGGLIAFGAVMANPVLAGAGAFIGAMMAGMNKGSKKFLH</sequence>
<name>A0A6P4YIG5_BRABE</name>
<gene>
    <name evidence="8" type="primary">LOC109469882</name>
</gene>
<proteinExistence type="inferred from homology"/>
<keyword evidence="5" id="KW-0472">Membrane</keyword>
<keyword evidence="4" id="KW-0443">Lipid metabolism</keyword>
<dbReference type="GO" id="GO:0070292">
    <property type="term" value="P:N-acylphosphatidylethanolamine metabolic process"/>
    <property type="evidence" value="ECO:0007669"/>
    <property type="project" value="TreeGrafter"/>
</dbReference>
<organism evidence="7 8">
    <name type="scientific">Branchiostoma belcheri</name>
    <name type="common">Amphioxus</name>
    <dbReference type="NCBI Taxonomy" id="7741"/>
    <lineage>
        <taxon>Eukaryota</taxon>
        <taxon>Metazoa</taxon>
        <taxon>Chordata</taxon>
        <taxon>Cephalochordata</taxon>
        <taxon>Leptocardii</taxon>
        <taxon>Amphioxiformes</taxon>
        <taxon>Branchiostomatidae</taxon>
        <taxon>Branchiostoma</taxon>
    </lineage>
</organism>
<evidence type="ECO:0000313" key="8">
    <source>
        <dbReference type="RefSeq" id="XP_019624198.1"/>
    </source>
</evidence>
<dbReference type="GeneID" id="109469882"/>
<keyword evidence="7" id="KW-1185">Reference proteome</keyword>
<dbReference type="GO" id="GO:0005737">
    <property type="term" value="C:cytoplasm"/>
    <property type="evidence" value="ECO:0007669"/>
    <property type="project" value="TreeGrafter"/>
</dbReference>
<dbReference type="AlphaFoldDB" id="A0A6P4YIG5"/>
<evidence type="ECO:0000256" key="2">
    <source>
        <dbReference type="ARBA" id="ARBA00022679"/>
    </source>
</evidence>
<accession>A0A6P4YIG5</accession>
<protein>
    <submittedName>
        <fullName evidence="8">Uncharacterized protein LOC109469882</fullName>
    </submittedName>
</protein>
<comment type="similarity">
    <text evidence="1">Belongs to the H-rev107 family.</text>
</comment>
<feature type="domain" description="LRAT" evidence="6">
    <location>
        <begin position="288"/>
        <end position="391"/>
    </location>
</feature>
<dbReference type="Pfam" id="PF04970">
    <property type="entry name" value="LRAT"/>
    <property type="match status" value="3"/>
</dbReference>
<evidence type="ECO:0000256" key="1">
    <source>
        <dbReference type="ARBA" id="ARBA00007824"/>
    </source>
</evidence>
<dbReference type="KEGG" id="bbel:109469882"/>
<dbReference type="GO" id="GO:0008970">
    <property type="term" value="F:phospholipase A1 activity"/>
    <property type="evidence" value="ECO:0007669"/>
    <property type="project" value="TreeGrafter"/>
</dbReference>
<keyword evidence="3" id="KW-0378">Hydrolase</keyword>
<dbReference type="InterPro" id="IPR051496">
    <property type="entry name" value="H-rev107_PLA/AT"/>
</dbReference>